<reference evidence="11" key="3">
    <citation type="submission" date="2025-09" db="UniProtKB">
        <authorList>
            <consortium name="Ensembl"/>
        </authorList>
    </citation>
    <scope>IDENTIFICATION</scope>
</reference>
<dbReference type="GeneID" id="100560787"/>
<dbReference type="Pfam" id="PF00087">
    <property type="entry name" value="Toxin_TOLIP"/>
    <property type="match status" value="1"/>
</dbReference>
<evidence type="ECO:0000259" key="10">
    <source>
        <dbReference type="SMART" id="SM00134"/>
    </source>
</evidence>
<reference evidence="11" key="2">
    <citation type="submission" date="2025-08" db="UniProtKB">
        <authorList>
            <consortium name="Ensembl"/>
        </authorList>
    </citation>
    <scope>IDENTIFICATION</scope>
</reference>
<dbReference type="InterPro" id="IPR051110">
    <property type="entry name" value="Ly-6/neurotoxin-like_GPI-ap"/>
</dbReference>
<dbReference type="PANTHER" id="PTHR16983:SF13">
    <property type="entry name" value="LYMPHOCYTE ANTIGEN 6E"/>
    <property type="match status" value="1"/>
</dbReference>
<keyword evidence="5 9" id="KW-0732">Signal</keyword>
<dbReference type="InterPro" id="IPR045860">
    <property type="entry name" value="Snake_toxin-like_sf"/>
</dbReference>
<keyword evidence="8" id="KW-0325">Glycoprotein</keyword>
<evidence type="ECO:0000256" key="5">
    <source>
        <dbReference type="ARBA" id="ARBA00022729"/>
    </source>
</evidence>
<sequence>MKSLAVVLLVAATLCVERASSLSCYRCENVKFHQNCTQHRCSDMDQYCVSLYSESPGKDTFISKWCSAVCPTVYTEIKGAKTGFKSACCKTDYCNSGGPSSVKTSYALMATAALASFFCILRTGF</sequence>
<gene>
    <name evidence="11" type="primary">LOC100560787</name>
</gene>
<dbReference type="Ensembl" id="ENSACAT00000030590.2">
    <property type="protein sequence ID" value="ENSACAP00000023170.1"/>
    <property type="gene ID" value="ENSACAG00000029088.2"/>
</dbReference>
<evidence type="ECO:0000256" key="4">
    <source>
        <dbReference type="ARBA" id="ARBA00022525"/>
    </source>
</evidence>
<evidence type="ECO:0000256" key="6">
    <source>
        <dbReference type="ARBA" id="ARBA00023136"/>
    </source>
</evidence>
<keyword evidence="3" id="KW-1003">Cell membrane</keyword>
<accession>R4GCU5</accession>
<evidence type="ECO:0000313" key="12">
    <source>
        <dbReference type="Proteomes" id="UP000001646"/>
    </source>
</evidence>
<keyword evidence="7" id="KW-1015">Disulfide bond</keyword>
<dbReference type="InterPro" id="IPR035076">
    <property type="entry name" value="Toxin/TOLIP"/>
</dbReference>
<evidence type="ECO:0000256" key="9">
    <source>
        <dbReference type="SAM" id="SignalP"/>
    </source>
</evidence>
<evidence type="ECO:0000256" key="2">
    <source>
        <dbReference type="ARBA" id="ARBA00004613"/>
    </source>
</evidence>
<dbReference type="GO" id="GO:0005576">
    <property type="term" value="C:extracellular region"/>
    <property type="evidence" value="ECO:0007669"/>
    <property type="project" value="UniProtKB-SubCell"/>
</dbReference>
<keyword evidence="12" id="KW-1185">Reference proteome</keyword>
<evidence type="ECO:0000256" key="1">
    <source>
        <dbReference type="ARBA" id="ARBA00004236"/>
    </source>
</evidence>
<comment type="subcellular location">
    <subcellularLocation>
        <location evidence="1">Cell membrane</location>
    </subcellularLocation>
    <subcellularLocation>
        <location evidence="2">Secreted</location>
    </subcellularLocation>
</comment>
<dbReference type="OrthoDB" id="6223185at2759"/>
<feature type="signal peptide" evidence="9">
    <location>
        <begin position="1"/>
        <end position="21"/>
    </location>
</feature>
<evidence type="ECO:0000313" key="11">
    <source>
        <dbReference type="Ensembl" id="ENSACAP00000023170.1"/>
    </source>
</evidence>
<dbReference type="HOGENOM" id="CLU_106772_0_0_1"/>
<dbReference type="FunFam" id="2.10.60.10:FF:000003">
    <property type="entry name" value="lymphocyte antigen 6E isoform X1"/>
    <property type="match status" value="1"/>
</dbReference>
<keyword evidence="4" id="KW-0964">Secreted</keyword>
<dbReference type="KEGG" id="acs:100560787"/>
<dbReference type="InParanoid" id="R4GCU5"/>
<evidence type="ECO:0000256" key="3">
    <source>
        <dbReference type="ARBA" id="ARBA00022475"/>
    </source>
</evidence>
<dbReference type="InterPro" id="IPR016054">
    <property type="entry name" value="LY6_UPA_recep-like"/>
</dbReference>
<dbReference type="Proteomes" id="UP000001646">
    <property type="component" value="Unplaced"/>
</dbReference>
<organism evidence="11 12">
    <name type="scientific">Anolis carolinensis</name>
    <name type="common">Green anole</name>
    <name type="synonym">American chameleon</name>
    <dbReference type="NCBI Taxonomy" id="28377"/>
    <lineage>
        <taxon>Eukaryota</taxon>
        <taxon>Metazoa</taxon>
        <taxon>Chordata</taxon>
        <taxon>Craniata</taxon>
        <taxon>Vertebrata</taxon>
        <taxon>Euteleostomi</taxon>
        <taxon>Lepidosauria</taxon>
        <taxon>Squamata</taxon>
        <taxon>Bifurcata</taxon>
        <taxon>Unidentata</taxon>
        <taxon>Episquamata</taxon>
        <taxon>Toxicofera</taxon>
        <taxon>Iguania</taxon>
        <taxon>Dactyloidae</taxon>
        <taxon>Anolis</taxon>
    </lineage>
</organism>
<dbReference type="GeneTree" id="ENSGT00990000205443"/>
<evidence type="ECO:0000256" key="7">
    <source>
        <dbReference type="ARBA" id="ARBA00023157"/>
    </source>
</evidence>
<feature type="domain" description="UPAR/Ly6" evidence="10">
    <location>
        <begin position="22"/>
        <end position="109"/>
    </location>
</feature>
<dbReference type="PANTHER" id="PTHR16983">
    <property type="entry name" value="UPAR/LY6 DOMAIN-CONTAINING PROTEIN"/>
    <property type="match status" value="1"/>
</dbReference>
<reference evidence="11" key="1">
    <citation type="submission" date="2009-12" db="EMBL/GenBank/DDBJ databases">
        <title>The Genome Sequence of Anolis carolinensis (Green Anole Lizard).</title>
        <authorList>
            <consortium name="The Genome Sequencing Platform"/>
            <person name="Di Palma F."/>
            <person name="Alfoldi J."/>
            <person name="Heiman D."/>
            <person name="Young S."/>
            <person name="Grabherr M."/>
            <person name="Johnson J."/>
            <person name="Lander E.S."/>
            <person name="Lindblad-Toh K."/>
        </authorList>
    </citation>
    <scope>NUCLEOTIDE SEQUENCE [LARGE SCALE GENOMIC DNA]</scope>
    <source>
        <strain evidence="11">JBL SC #1</strain>
    </source>
</reference>
<feature type="chain" id="PRO_5004365664" description="UPAR/Ly6 domain-containing protein" evidence="9">
    <location>
        <begin position="22"/>
        <end position="125"/>
    </location>
</feature>
<keyword evidence="6" id="KW-0472">Membrane</keyword>
<evidence type="ECO:0000256" key="8">
    <source>
        <dbReference type="ARBA" id="ARBA00023180"/>
    </source>
</evidence>
<name>R4GCU5_ANOCA</name>
<dbReference type="Gene3D" id="2.10.60.10">
    <property type="entry name" value="CD59"/>
    <property type="match status" value="1"/>
</dbReference>
<protein>
    <recommendedName>
        <fullName evidence="10">UPAR/Ly6 domain-containing protein</fullName>
    </recommendedName>
</protein>
<proteinExistence type="predicted"/>
<dbReference type="SMART" id="SM00134">
    <property type="entry name" value="LU"/>
    <property type="match status" value="1"/>
</dbReference>
<dbReference type="Bgee" id="ENSACAG00000029088">
    <property type="expression patterns" value="Expressed in dewlap and 3 other cell types or tissues"/>
</dbReference>
<dbReference type="GO" id="GO:0005886">
    <property type="term" value="C:plasma membrane"/>
    <property type="evidence" value="ECO:0000318"/>
    <property type="project" value="GO_Central"/>
</dbReference>
<dbReference type="AlphaFoldDB" id="R4GCU5"/>
<dbReference type="SUPFAM" id="SSF57302">
    <property type="entry name" value="Snake toxin-like"/>
    <property type="match status" value="1"/>
</dbReference>